<dbReference type="Proteomes" id="UP000321353">
    <property type="component" value="Chromosome"/>
</dbReference>
<reference evidence="2 3" key="1">
    <citation type="submission" date="2019-02" db="EMBL/GenBank/DDBJ databases">
        <title>Planctomycetal bacteria perform biofilm scaping via a novel small molecule.</title>
        <authorList>
            <person name="Jeske O."/>
            <person name="Boedeker C."/>
            <person name="Wiegand S."/>
            <person name="Breitling P."/>
            <person name="Kallscheuer N."/>
            <person name="Jogler M."/>
            <person name="Rohde M."/>
            <person name="Petersen J."/>
            <person name="Medema M.H."/>
            <person name="Surup F."/>
            <person name="Jogler C."/>
        </authorList>
    </citation>
    <scope>NUCLEOTIDE SEQUENCE [LARGE SCALE GENOMIC DNA]</scope>
    <source>
        <strain evidence="2 3">Mal15</strain>
    </source>
</reference>
<proteinExistence type="predicted"/>
<dbReference type="KEGG" id="smam:Mal15_20230"/>
<feature type="chain" id="PRO_5022675679" description="DUF4174 domain-containing protein" evidence="1">
    <location>
        <begin position="26"/>
        <end position="154"/>
    </location>
</feature>
<dbReference type="EMBL" id="CP036264">
    <property type="protein sequence ID" value="QEF97977.1"/>
    <property type="molecule type" value="Genomic_DNA"/>
</dbReference>
<keyword evidence="3" id="KW-1185">Reference proteome</keyword>
<gene>
    <name evidence="2" type="ORF">Mal15_20230</name>
</gene>
<evidence type="ECO:0000313" key="3">
    <source>
        <dbReference type="Proteomes" id="UP000321353"/>
    </source>
</evidence>
<dbReference type="AlphaFoldDB" id="A0A5B9MFU7"/>
<protein>
    <recommendedName>
        <fullName evidence="4">DUF4174 domain-containing protein</fullName>
    </recommendedName>
</protein>
<feature type="signal peptide" evidence="1">
    <location>
        <begin position="1"/>
        <end position="25"/>
    </location>
</feature>
<keyword evidence="1" id="KW-0732">Signal</keyword>
<evidence type="ECO:0008006" key="4">
    <source>
        <dbReference type="Google" id="ProtNLM"/>
    </source>
</evidence>
<evidence type="ECO:0000313" key="2">
    <source>
        <dbReference type="EMBL" id="QEF97977.1"/>
    </source>
</evidence>
<sequence precursor="true">MQIEFARLFVTAIAFLLLVAPSAQAEDRIPQGLRLLVNLDSQTPRALVSYSPTTTAAQLSAISIGLKNAGVSEVLIASINRKEFNHPNTHHLAVAFEKDQAVVLLNDQVPAKLSLAIATSVGKLESVSQVKTKLFELFADTRGEETRSEDPFAP</sequence>
<name>A0A5B9MFU7_9BACT</name>
<evidence type="ECO:0000256" key="1">
    <source>
        <dbReference type="SAM" id="SignalP"/>
    </source>
</evidence>
<dbReference type="RefSeq" id="WP_147867566.1">
    <property type="nucleotide sequence ID" value="NZ_CP036264.1"/>
</dbReference>
<organism evidence="2 3">
    <name type="scientific">Stieleria maiorica</name>
    <dbReference type="NCBI Taxonomy" id="2795974"/>
    <lineage>
        <taxon>Bacteria</taxon>
        <taxon>Pseudomonadati</taxon>
        <taxon>Planctomycetota</taxon>
        <taxon>Planctomycetia</taxon>
        <taxon>Pirellulales</taxon>
        <taxon>Pirellulaceae</taxon>
        <taxon>Stieleria</taxon>
    </lineage>
</organism>
<accession>A0A5B9MFU7</accession>